<dbReference type="InterPro" id="IPR009057">
    <property type="entry name" value="Homeodomain-like_sf"/>
</dbReference>
<feature type="region of interest" description="Disordered" evidence="1">
    <location>
        <begin position="583"/>
        <end position="611"/>
    </location>
</feature>
<dbReference type="InterPro" id="IPR017930">
    <property type="entry name" value="Myb_dom"/>
</dbReference>
<dbReference type="SMART" id="SM00717">
    <property type="entry name" value="SANT"/>
    <property type="match status" value="1"/>
</dbReference>
<keyword evidence="5" id="KW-1185">Reference proteome</keyword>
<reference evidence="4 5" key="1">
    <citation type="journal article" date="2019" name="Nat. Plants">
        <title>Stout camphor tree genome fills gaps in understanding of flowering plant genome evolution.</title>
        <authorList>
            <person name="Chaw S.M."/>
            <person name="Liu Y.C."/>
            <person name="Wu Y.W."/>
            <person name="Wang H.Y."/>
            <person name="Lin C.I."/>
            <person name="Wu C.S."/>
            <person name="Ke H.M."/>
            <person name="Chang L.Y."/>
            <person name="Hsu C.Y."/>
            <person name="Yang H.T."/>
            <person name="Sudianto E."/>
            <person name="Hsu M.H."/>
            <person name="Wu K.P."/>
            <person name="Wang L.N."/>
            <person name="Leebens-Mack J.H."/>
            <person name="Tsai I.J."/>
        </authorList>
    </citation>
    <scope>NUCLEOTIDE SEQUENCE [LARGE SCALE GENOMIC DNA]</scope>
    <source>
        <strain evidence="5">cv. Chaw 1501</strain>
        <tissue evidence="4">Young leaves</tissue>
    </source>
</reference>
<dbReference type="AlphaFoldDB" id="A0A443PLF5"/>
<name>A0A443PLF5_9MAGN</name>
<evidence type="ECO:0000313" key="5">
    <source>
        <dbReference type="Proteomes" id="UP000283530"/>
    </source>
</evidence>
<accession>A0A443PLF5</accession>
<dbReference type="InterPro" id="IPR001005">
    <property type="entry name" value="SANT/Myb"/>
</dbReference>
<feature type="domain" description="Myb-like" evidence="2">
    <location>
        <begin position="494"/>
        <end position="541"/>
    </location>
</feature>
<dbReference type="SUPFAM" id="SSF46689">
    <property type="entry name" value="Homeodomain-like"/>
    <property type="match status" value="1"/>
</dbReference>
<comment type="caution">
    <text evidence="4">The sequence shown here is derived from an EMBL/GenBank/DDBJ whole genome shotgun (WGS) entry which is preliminary data.</text>
</comment>
<dbReference type="PANTHER" id="PTHR47122">
    <property type="entry name" value="MYB-LIKE DNA-BINDING DOMAIN CONTAINING PROTEIN, EXPRESSED"/>
    <property type="match status" value="1"/>
</dbReference>
<gene>
    <name evidence="4" type="ORF">CKAN_02078700</name>
</gene>
<feature type="domain" description="HTH myb-type" evidence="3">
    <location>
        <begin position="486"/>
        <end position="545"/>
    </location>
</feature>
<evidence type="ECO:0000259" key="3">
    <source>
        <dbReference type="PROSITE" id="PS51294"/>
    </source>
</evidence>
<evidence type="ECO:0000256" key="1">
    <source>
        <dbReference type="SAM" id="MobiDB-lite"/>
    </source>
</evidence>
<dbReference type="CDD" id="cd11660">
    <property type="entry name" value="SANT_TRF"/>
    <property type="match status" value="1"/>
</dbReference>
<feature type="compositionally biased region" description="Polar residues" evidence="1">
    <location>
        <begin position="602"/>
        <end position="611"/>
    </location>
</feature>
<dbReference type="PROSITE" id="PS50090">
    <property type="entry name" value="MYB_LIKE"/>
    <property type="match status" value="1"/>
</dbReference>
<dbReference type="EMBL" id="QPKB01000009">
    <property type="protein sequence ID" value="RWR91621.1"/>
    <property type="molecule type" value="Genomic_DNA"/>
</dbReference>
<feature type="region of interest" description="Disordered" evidence="1">
    <location>
        <begin position="415"/>
        <end position="438"/>
    </location>
</feature>
<dbReference type="Proteomes" id="UP000283530">
    <property type="component" value="Unassembled WGS sequence"/>
</dbReference>
<protein>
    <submittedName>
        <fullName evidence="4">SANT/Myb domain-containing protein</fullName>
    </submittedName>
</protein>
<dbReference type="OrthoDB" id="608866at2759"/>
<dbReference type="PANTHER" id="PTHR47122:SF8">
    <property type="entry name" value="MYB-LIKE DOMAIN-CONTAINING PROTEIN"/>
    <property type="match status" value="1"/>
</dbReference>
<dbReference type="Gene3D" id="1.10.246.220">
    <property type="match status" value="1"/>
</dbReference>
<proteinExistence type="predicted"/>
<evidence type="ECO:0000259" key="2">
    <source>
        <dbReference type="PROSITE" id="PS50090"/>
    </source>
</evidence>
<dbReference type="Pfam" id="PF00249">
    <property type="entry name" value="Myb_DNA-binding"/>
    <property type="match status" value="1"/>
</dbReference>
<sequence length="622" mass="69501">MEMLENEQYNCKFGALNNTLEESVSVSSESFADQLAYKLAGVDRDGTIIPSLAEELMEVDHFLSEPKLDNIVEDNVLGLELANQEKCLKIGDFSCPDDLRQLNKGTMSSDAKQEAEKESKFEFLDGMLQGVDEEGNLHVTNDLSNDCADYLLDAGFAEKHSHLDYGHCEGDNLRNLCSEGFSPGLSEREMSPAGMRSLSTAAVPLPESNFGQSTFLLDNMSIRELHEAFRSTFGRETSVKDKQWLKRRILFGLQNLIEVENGSSLLVSGLSSHQNEADLIMSSGNDSSGSSIHQNFTNTHGDRTPLLGRGMGTNGHATSDVMVSVSGAEKIGFGRPSLEERESALLNRKRLRRPTRRYIEESDVTSRTCNGKFETSTANMTQNCSRARSHNRYHQKEFETSTLVSRQLSVGGSGLQVSSGCRVRRGRPRKNSTSLMGHDYNDYKEEHRMLSVQSKKYCGLGSSHSESHDDMSDDCATPIRTGKSGIRRKHHRLWTLAEVMKLIEGVSQHGVGRWTDIKRLLFSSSGHRTSVDLKDKWRNLLRASCVQMQNKKEVERRRKHASLPIPPTVLRRVRELAVIYPYPRERKPRPPPAAVATTPVTGTGSDTSMSRSGRILHRRNFA</sequence>
<dbReference type="PROSITE" id="PS51294">
    <property type="entry name" value="HTH_MYB"/>
    <property type="match status" value="1"/>
</dbReference>
<evidence type="ECO:0000313" key="4">
    <source>
        <dbReference type="EMBL" id="RWR91621.1"/>
    </source>
</evidence>
<organism evidence="4 5">
    <name type="scientific">Cinnamomum micranthum f. kanehirae</name>
    <dbReference type="NCBI Taxonomy" id="337451"/>
    <lineage>
        <taxon>Eukaryota</taxon>
        <taxon>Viridiplantae</taxon>
        <taxon>Streptophyta</taxon>
        <taxon>Embryophyta</taxon>
        <taxon>Tracheophyta</taxon>
        <taxon>Spermatophyta</taxon>
        <taxon>Magnoliopsida</taxon>
        <taxon>Magnoliidae</taxon>
        <taxon>Laurales</taxon>
        <taxon>Lauraceae</taxon>
        <taxon>Cinnamomum</taxon>
    </lineage>
</organism>
<dbReference type="STRING" id="337451.A0A443PLF5"/>